<feature type="transmembrane region" description="Helical" evidence="1">
    <location>
        <begin position="227"/>
        <end position="250"/>
    </location>
</feature>
<keyword evidence="1" id="KW-1133">Transmembrane helix</keyword>
<feature type="transmembrane region" description="Helical" evidence="1">
    <location>
        <begin position="262"/>
        <end position="285"/>
    </location>
</feature>
<keyword evidence="3" id="KW-1185">Reference proteome</keyword>
<gene>
    <name evidence="2" type="ORF">ADN00_17950</name>
</gene>
<feature type="transmembrane region" description="Helical" evidence="1">
    <location>
        <begin position="96"/>
        <end position="116"/>
    </location>
</feature>
<dbReference type="EMBL" id="LGCL01000043">
    <property type="protein sequence ID" value="KPL70913.1"/>
    <property type="molecule type" value="Genomic_DNA"/>
</dbReference>
<evidence type="ECO:0000313" key="3">
    <source>
        <dbReference type="Proteomes" id="UP000050417"/>
    </source>
</evidence>
<evidence type="ECO:0000313" key="2">
    <source>
        <dbReference type="EMBL" id="KPL70913.1"/>
    </source>
</evidence>
<comment type="caution">
    <text evidence="2">The sequence shown here is derived from an EMBL/GenBank/DDBJ whole genome shotgun (WGS) entry which is preliminary data.</text>
</comment>
<reference evidence="2 3" key="1">
    <citation type="submission" date="2015-07" db="EMBL/GenBank/DDBJ databases">
        <title>Genome sequence of Ornatilinea apprima DSM 23815.</title>
        <authorList>
            <person name="Hemp J."/>
            <person name="Ward L.M."/>
            <person name="Pace L.A."/>
            <person name="Fischer W.W."/>
        </authorList>
    </citation>
    <scope>NUCLEOTIDE SEQUENCE [LARGE SCALE GENOMIC DNA]</scope>
    <source>
        <strain evidence="2 3">P3M-1</strain>
    </source>
</reference>
<feature type="transmembrane region" description="Helical" evidence="1">
    <location>
        <begin position="122"/>
        <end position="141"/>
    </location>
</feature>
<feature type="transmembrane region" description="Helical" evidence="1">
    <location>
        <begin position="195"/>
        <end position="215"/>
    </location>
</feature>
<keyword evidence="1" id="KW-0472">Membrane</keyword>
<feature type="transmembrane region" description="Helical" evidence="1">
    <location>
        <begin position="161"/>
        <end position="183"/>
    </location>
</feature>
<sequence length="291" mass="31327">MKTSSRTLTILSVLAGLLGLAAALAGLFWPAEGSPFTVTSVHGTQVELWGQGLYRFDAYFRAPIFRGGDAVTAFIAFPLLVFAIIANAKGSRRGRLLLAGTLTYFLYNMASLALGTAYNPMLLVYILGFSASFFALIEAIASLDKPALAAHVTSRMPHKAIAIFMFIAGLSVFVWLLDVINFLTTGQFPETLATYTTEITTVLDIGLITPVAYLAGIRLLQRRPIGYVLAAIMLLMNIFIGLVVISQTIFQSAAGISLPPQVMVIFVGTFVVTSVAAIVLAVLFFRSVEED</sequence>
<keyword evidence="1" id="KW-0812">Transmembrane</keyword>
<dbReference type="OrthoDB" id="3260635at2"/>
<feature type="transmembrane region" description="Helical" evidence="1">
    <location>
        <begin position="64"/>
        <end position="84"/>
    </location>
</feature>
<accession>A0A0P6XIG6</accession>
<proteinExistence type="predicted"/>
<dbReference type="Proteomes" id="UP000050417">
    <property type="component" value="Unassembled WGS sequence"/>
</dbReference>
<protein>
    <submittedName>
        <fullName evidence="2">Uncharacterized protein</fullName>
    </submittedName>
</protein>
<dbReference type="AlphaFoldDB" id="A0A0P6XIG6"/>
<dbReference type="STRING" id="1134406.ADN00_17950"/>
<evidence type="ECO:0000256" key="1">
    <source>
        <dbReference type="SAM" id="Phobius"/>
    </source>
</evidence>
<organism evidence="2 3">
    <name type="scientific">Ornatilinea apprima</name>
    <dbReference type="NCBI Taxonomy" id="1134406"/>
    <lineage>
        <taxon>Bacteria</taxon>
        <taxon>Bacillati</taxon>
        <taxon>Chloroflexota</taxon>
        <taxon>Anaerolineae</taxon>
        <taxon>Anaerolineales</taxon>
        <taxon>Anaerolineaceae</taxon>
        <taxon>Ornatilinea</taxon>
    </lineage>
</organism>
<name>A0A0P6XIG6_9CHLR</name>
<dbReference type="RefSeq" id="WP_075064417.1">
    <property type="nucleotide sequence ID" value="NZ_LGCL01000043.1"/>
</dbReference>